<dbReference type="Proteomes" id="UP001305815">
    <property type="component" value="Chromosome"/>
</dbReference>
<feature type="compositionally biased region" description="Basic and acidic residues" evidence="1">
    <location>
        <begin position="474"/>
        <end position="485"/>
    </location>
</feature>
<protein>
    <submittedName>
        <fullName evidence="3">Peptidase U32</fullName>
    </submittedName>
</protein>
<reference evidence="4" key="1">
    <citation type="journal article" date="2023" name="Int. J. Syst. Evol. Microbiol.">
        <title>Claveliimonas bilis gen. nov., sp. nov., deoxycholic acid-producing bacteria isolated from human faeces, and reclassification of Sellimonas monacensis Zenner et al. 2021 as Claveliimonas monacensis comb. nov.</title>
        <authorList>
            <person name="Hisatomi A."/>
            <person name="Kastawa N.W.E.P.G."/>
            <person name="Song I."/>
            <person name="Ohkuma M."/>
            <person name="Fukiya S."/>
            <person name="Sakamoto M."/>
        </authorList>
    </citation>
    <scope>NUCLEOTIDE SEQUENCE [LARGE SCALE GENOMIC DNA]</scope>
    <source>
        <strain evidence="4">12BBH14</strain>
    </source>
</reference>
<dbReference type="PROSITE" id="PS01276">
    <property type="entry name" value="PEPTIDASE_U32"/>
    <property type="match status" value="1"/>
</dbReference>
<proteinExistence type="predicted"/>
<accession>A0ABN6YWC5</accession>
<gene>
    <name evidence="3" type="ORF">Lac1_18060</name>
</gene>
<feature type="region of interest" description="Disordered" evidence="1">
    <location>
        <begin position="455"/>
        <end position="485"/>
    </location>
</feature>
<dbReference type="RefSeq" id="WP_316264661.1">
    <property type="nucleotide sequence ID" value="NZ_AP027742.1"/>
</dbReference>
<dbReference type="PANTHER" id="PTHR30217">
    <property type="entry name" value="PEPTIDASE U32 FAMILY"/>
    <property type="match status" value="1"/>
</dbReference>
<name>A0ABN6YWC5_9FIRM</name>
<evidence type="ECO:0000313" key="4">
    <source>
        <dbReference type="Proteomes" id="UP001305815"/>
    </source>
</evidence>
<evidence type="ECO:0000259" key="2">
    <source>
        <dbReference type="Pfam" id="PF12392"/>
    </source>
</evidence>
<evidence type="ECO:0000256" key="1">
    <source>
        <dbReference type="SAM" id="MobiDB-lite"/>
    </source>
</evidence>
<dbReference type="InterPro" id="IPR020988">
    <property type="entry name" value="Pept_U32_collagenase"/>
</dbReference>
<organism evidence="3 4">
    <name type="scientific">Claveliimonas bilis</name>
    <dbReference type="NCBI Taxonomy" id="3028070"/>
    <lineage>
        <taxon>Bacteria</taxon>
        <taxon>Bacillati</taxon>
        <taxon>Bacillota</taxon>
        <taxon>Clostridia</taxon>
        <taxon>Lachnospirales</taxon>
        <taxon>Lachnospiraceae</taxon>
        <taxon>Claveliimonas</taxon>
    </lineage>
</organism>
<dbReference type="InterPro" id="IPR001539">
    <property type="entry name" value="Peptidase_U32"/>
</dbReference>
<dbReference type="InterPro" id="IPR051454">
    <property type="entry name" value="RNA/ubiquinone_mod_enzymes"/>
</dbReference>
<feature type="domain" description="Peptidase U32 collagenase" evidence="2">
    <location>
        <begin position="334"/>
        <end position="446"/>
    </location>
</feature>
<sequence>MAGTTAKTGNGGIEILSPAGSYDILKTAINAGADAVYAGGSCFGARAFAQNFTEKELLEAIDYVHLHGKKLYLTVNTLVKEREMENVFRYLLPFYKQGLDAVIVQDLGVMDMIRQRFPDLPIHASTQMTVTHSLMAGYLEELGVVRIVPARELSLTEIRKIADRTNLEIECFVHGALCYCYSGQCLLSSMIGGRSGNRGQCAQPCRLPWAIKGSSDNSQKEGRKTNEKSGDYLSLKDLCTIDLIPELIEAGITSFKIEGRMKQASYVKTVVEMYRKYVDLYLEQKASGTEKQFLVSKNDLDILQSAYQRRGYTDGYYRRHNGKEMLSLARPDARETLKKADACNERELQEKINGKLILSEGKSAKLYLSVEGEYGRIETVSEGALVQKALKQPISEERLERQLRKTGGTPFAFEELSIEMDGDVFLPIQGVNELRRAALERLENEIVGTYRRDQKITEREEREGASAASGEEESSSKQSDDNSKERVPIYVSVETEEQLKCAARISFVERIYVEDTLYLGVSNEKKEELKTEICQAQTAGKEVFFAMARIFRSEAEHIYRQSLKMLCSIADGMLIRNMESLRILRGEGYEGIIIADSSAYQWNRRSQYFWKTSGADGFVAPLELNVSELEELDRSRMELPVYGYAPVMVSAGCVRRHTSKCTKKSGWLSMSDRYQKEFAVKNECLYCYNVIYNTAPTLLADQGEEIKKLRPSALIFAFSRESSRQMSRILEWFSEVTEGQKDPGTWEGYFTRGHFKRGVK</sequence>
<dbReference type="Pfam" id="PF01136">
    <property type="entry name" value="Peptidase_U32"/>
    <property type="match status" value="1"/>
</dbReference>
<keyword evidence="4" id="KW-1185">Reference proteome</keyword>
<evidence type="ECO:0000313" key="3">
    <source>
        <dbReference type="EMBL" id="BDZ77623.1"/>
    </source>
</evidence>
<dbReference type="Pfam" id="PF12392">
    <property type="entry name" value="DUF3656"/>
    <property type="match status" value="1"/>
</dbReference>
<dbReference type="EMBL" id="AP027742">
    <property type="protein sequence ID" value="BDZ77623.1"/>
    <property type="molecule type" value="Genomic_DNA"/>
</dbReference>
<dbReference type="PANTHER" id="PTHR30217:SF10">
    <property type="entry name" value="23S RRNA 5-HYDROXYCYTIDINE C2501 SYNTHASE"/>
    <property type="match status" value="1"/>
</dbReference>
<feature type="compositionally biased region" description="Basic and acidic residues" evidence="1">
    <location>
        <begin position="455"/>
        <end position="464"/>
    </location>
</feature>